<gene>
    <name evidence="1" type="ORF">A5821_002785</name>
</gene>
<name>A0AAQ3WAD7_9ENTE</name>
<protein>
    <submittedName>
        <fullName evidence="1">Uncharacterized protein</fullName>
    </submittedName>
</protein>
<reference evidence="1" key="1">
    <citation type="submission" date="2017-05" db="EMBL/GenBank/DDBJ databases">
        <authorList>
            <consortium name="The Broad Institute Genomics Platform"/>
            <consortium name="The Broad Institute Genomic Center for Infectious Diseases"/>
            <person name="Earl A."/>
            <person name="Manson A."/>
            <person name="Schwartman J."/>
            <person name="Gilmore M."/>
            <person name="Abouelleil A."/>
            <person name="Cao P."/>
            <person name="Chapman S."/>
            <person name="Cusick C."/>
            <person name="Shea T."/>
            <person name="Young S."/>
            <person name="Neafsey D."/>
            <person name="Nusbaum C."/>
            <person name="Birren B."/>
        </authorList>
    </citation>
    <scope>NUCLEOTIDE SEQUENCE</scope>
    <source>
        <strain evidence="1">7F3_DIV0205</strain>
    </source>
</reference>
<sequence>MIKLMGMWKEEVSAYGLIGQQCHPIGKSHVI</sequence>
<accession>A0AAQ3WAD7</accession>
<evidence type="ECO:0000313" key="1">
    <source>
        <dbReference type="EMBL" id="WYK01648.1"/>
    </source>
</evidence>
<keyword evidence="2" id="KW-1185">Reference proteome</keyword>
<dbReference type="Proteomes" id="UP000194948">
    <property type="component" value="Chromosome"/>
</dbReference>
<dbReference type="EMBL" id="CP147244">
    <property type="protein sequence ID" value="WYK01648.1"/>
    <property type="molecule type" value="Genomic_DNA"/>
</dbReference>
<evidence type="ECO:0000313" key="2">
    <source>
        <dbReference type="Proteomes" id="UP000194948"/>
    </source>
</evidence>
<organism evidence="1 2">
    <name type="scientific">Candidatus Enterococcus palustris</name>
    <dbReference type="NCBI Taxonomy" id="1834189"/>
    <lineage>
        <taxon>Bacteria</taxon>
        <taxon>Bacillati</taxon>
        <taxon>Bacillota</taxon>
        <taxon>Bacilli</taxon>
        <taxon>Lactobacillales</taxon>
        <taxon>Enterococcaceae</taxon>
        <taxon>Enterococcus</taxon>
    </lineage>
</organism>
<proteinExistence type="predicted"/>
<dbReference type="AlphaFoldDB" id="A0AAQ3WAD7"/>
<reference evidence="1" key="2">
    <citation type="submission" date="2024-03" db="EMBL/GenBank/DDBJ databases">
        <title>The Genome Sequence of Enterococcus sp. DIV0205d.</title>
        <authorList>
            <consortium name="The Broad Institute Genomics Platform"/>
            <consortium name="The Broad Institute Microbial Omics Core"/>
            <consortium name="The Broad Institute Genomic Center for Infectious Diseases"/>
            <person name="Earl A."/>
            <person name="Manson A."/>
            <person name="Gilmore M."/>
            <person name="Schwartman J."/>
            <person name="Shea T."/>
            <person name="Abouelleil A."/>
            <person name="Cao P."/>
            <person name="Chapman S."/>
            <person name="Cusick C."/>
            <person name="Young S."/>
            <person name="Neafsey D."/>
            <person name="Nusbaum C."/>
            <person name="Birren B."/>
        </authorList>
    </citation>
    <scope>NUCLEOTIDE SEQUENCE</scope>
    <source>
        <strain evidence="1">7F3_DIV0205</strain>
    </source>
</reference>